<evidence type="ECO:0000313" key="2">
    <source>
        <dbReference type="Proteomes" id="UP001177021"/>
    </source>
</evidence>
<reference evidence="1" key="1">
    <citation type="submission" date="2023-10" db="EMBL/GenBank/DDBJ databases">
        <authorList>
            <person name="Rodriguez Cubillos JULIANA M."/>
            <person name="De Vega J."/>
        </authorList>
    </citation>
    <scope>NUCLEOTIDE SEQUENCE</scope>
</reference>
<evidence type="ECO:0000313" key="1">
    <source>
        <dbReference type="EMBL" id="CAJ2635793.1"/>
    </source>
</evidence>
<protein>
    <submittedName>
        <fullName evidence="1">Uncharacterized protein</fullName>
    </submittedName>
</protein>
<name>A0ACB0IT97_TRIPR</name>
<comment type="caution">
    <text evidence="1">The sequence shown here is derived from an EMBL/GenBank/DDBJ whole genome shotgun (WGS) entry which is preliminary data.</text>
</comment>
<keyword evidence="2" id="KW-1185">Reference proteome</keyword>
<gene>
    <name evidence="1" type="ORF">MILVUS5_LOCUS6403</name>
</gene>
<dbReference type="Proteomes" id="UP001177021">
    <property type="component" value="Unassembled WGS sequence"/>
</dbReference>
<proteinExistence type="predicted"/>
<accession>A0ACB0IT97</accession>
<dbReference type="EMBL" id="CASHSV030000002">
    <property type="protein sequence ID" value="CAJ2635793.1"/>
    <property type="molecule type" value="Genomic_DNA"/>
</dbReference>
<organism evidence="1 2">
    <name type="scientific">Trifolium pratense</name>
    <name type="common">Red clover</name>
    <dbReference type="NCBI Taxonomy" id="57577"/>
    <lineage>
        <taxon>Eukaryota</taxon>
        <taxon>Viridiplantae</taxon>
        <taxon>Streptophyta</taxon>
        <taxon>Embryophyta</taxon>
        <taxon>Tracheophyta</taxon>
        <taxon>Spermatophyta</taxon>
        <taxon>Magnoliopsida</taxon>
        <taxon>eudicotyledons</taxon>
        <taxon>Gunneridae</taxon>
        <taxon>Pentapetalae</taxon>
        <taxon>rosids</taxon>
        <taxon>fabids</taxon>
        <taxon>Fabales</taxon>
        <taxon>Fabaceae</taxon>
        <taxon>Papilionoideae</taxon>
        <taxon>50 kb inversion clade</taxon>
        <taxon>NPAAA clade</taxon>
        <taxon>Hologalegina</taxon>
        <taxon>IRL clade</taxon>
        <taxon>Trifolieae</taxon>
        <taxon>Trifolium</taxon>
    </lineage>
</organism>
<sequence>MNEDFNLVSMEKNPIFNYEIIFKFQAKFGTPTLLPRALFIDLEMDQIMCLPTHGPNPKSTALFFFKYMAVRDWAKSASHLLKNSSNAARRKQQNEIGSSTLQKHPMHLTGPKTTKILLLSSITSNL</sequence>